<feature type="domain" description="SGNH hydrolase-type esterase" evidence="3">
    <location>
        <begin position="97"/>
        <end position="257"/>
    </location>
</feature>
<evidence type="ECO:0000313" key="4">
    <source>
        <dbReference type="EMBL" id="TDF97909.1"/>
    </source>
</evidence>
<dbReference type="InterPro" id="IPR036514">
    <property type="entry name" value="SGNH_hydro_sf"/>
</dbReference>
<keyword evidence="5" id="KW-1185">Reference proteome</keyword>
<dbReference type="GO" id="GO:0016787">
    <property type="term" value="F:hydrolase activity"/>
    <property type="evidence" value="ECO:0007669"/>
    <property type="project" value="UniProtKB-KW"/>
</dbReference>
<dbReference type="EMBL" id="SMRU01000007">
    <property type="protein sequence ID" value="TDF97909.1"/>
    <property type="molecule type" value="Genomic_DNA"/>
</dbReference>
<dbReference type="SUPFAM" id="SSF52266">
    <property type="entry name" value="SGNH hydrolase"/>
    <property type="match status" value="1"/>
</dbReference>
<feature type="chain" id="PRO_5038598137" evidence="2">
    <location>
        <begin position="22"/>
        <end position="280"/>
    </location>
</feature>
<keyword evidence="2" id="KW-0732">Signal</keyword>
<comment type="caution">
    <text evidence="4">The sequence shown here is derived from an EMBL/GenBank/DDBJ whole genome shotgun (WGS) entry which is preliminary data.</text>
</comment>
<feature type="region of interest" description="Disordered" evidence="1">
    <location>
        <begin position="33"/>
        <end position="56"/>
    </location>
</feature>
<reference evidence="4 5" key="1">
    <citation type="submission" date="2019-03" db="EMBL/GenBank/DDBJ databases">
        <title>Whole genome sequence of Arthrobacter sp JH1-1.</title>
        <authorList>
            <person name="Trinh H.N."/>
        </authorList>
    </citation>
    <scope>NUCLEOTIDE SEQUENCE [LARGE SCALE GENOMIC DNA]</scope>
    <source>
        <strain evidence="4 5">JH1-1</strain>
    </source>
</reference>
<dbReference type="PROSITE" id="PS51257">
    <property type="entry name" value="PROKAR_LIPOPROTEIN"/>
    <property type="match status" value="1"/>
</dbReference>
<dbReference type="OrthoDB" id="8215557at2"/>
<evidence type="ECO:0000259" key="3">
    <source>
        <dbReference type="Pfam" id="PF13472"/>
    </source>
</evidence>
<organism evidence="4 5">
    <name type="scientific">Arthrobacter terricola</name>
    <dbReference type="NCBI Taxonomy" id="2547396"/>
    <lineage>
        <taxon>Bacteria</taxon>
        <taxon>Bacillati</taxon>
        <taxon>Actinomycetota</taxon>
        <taxon>Actinomycetes</taxon>
        <taxon>Micrococcales</taxon>
        <taxon>Micrococcaceae</taxon>
        <taxon>Arthrobacter</taxon>
    </lineage>
</organism>
<proteinExistence type="predicted"/>
<accession>A0A4R5KQ88</accession>
<feature type="compositionally biased region" description="Low complexity" evidence="1">
    <location>
        <begin position="38"/>
        <end position="56"/>
    </location>
</feature>
<name>A0A4R5KQ88_9MICC</name>
<dbReference type="PANTHER" id="PTHR30383">
    <property type="entry name" value="THIOESTERASE 1/PROTEASE 1/LYSOPHOSPHOLIPASE L1"/>
    <property type="match status" value="1"/>
</dbReference>
<protein>
    <submittedName>
        <fullName evidence="4">SGNH/GDSL hydrolase family protein</fullName>
    </submittedName>
</protein>
<dbReference type="Proteomes" id="UP000295511">
    <property type="component" value="Unassembled WGS sequence"/>
</dbReference>
<dbReference type="PANTHER" id="PTHR30383:SF29">
    <property type="entry name" value="SGNH HYDROLASE-TYPE ESTERASE DOMAIN-CONTAINING PROTEIN"/>
    <property type="match status" value="1"/>
</dbReference>
<dbReference type="InterPro" id="IPR051532">
    <property type="entry name" value="Ester_Hydrolysis_Enzymes"/>
</dbReference>
<gene>
    <name evidence="4" type="ORF">E1809_07875</name>
</gene>
<dbReference type="Pfam" id="PF13472">
    <property type="entry name" value="Lipase_GDSL_2"/>
    <property type="match status" value="1"/>
</dbReference>
<dbReference type="InterPro" id="IPR013830">
    <property type="entry name" value="SGNH_hydro"/>
</dbReference>
<dbReference type="AlphaFoldDB" id="A0A4R5KQ88"/>
<sequence length="280" mass="28745">MHKPRVFTLAASVIAVGVVLAGCAQVPDAPSAGDGKQVVAPVAPSGSPAAAPIPKKSVPQFDPSTLPIGTLYKNPANDRNEVILGDVRHTAVLIGDSQSEPPGSWPRTALADLGYKVYSVARGGTGYVAATKAAGNYIDALQRGDWVLPYGAPALIVIEGGGNDASRNASDEQITANANRIIAALKKQYPQTRLAMIGTLARGANAGGGRRTQVDTLLRGIAAKNGTPFFSVGDWITKYQVAGDLIDGVHLNPAGHAKLAGVLAADMAAAGFTLQADPTH</sequence>
<keyword evidence="4" id="KW-0378">Hydrolase</keyword>
<evidence type="ECO:0000256" key="2">
    <source>
        <dbReference type="SAM" id="SignalP"/>
    </source>
</evidence>
<evidence type="ECO:0000256" key="1">
    <source>
        <dbReference type="SAM" id="MobiDB-lite"/>
    </source>
</evidence>
<feature type="signal peptide" evidence="2">
    <location>
        <begin position="1"/>
        <end position="21"/>
    </location>
</feature>
<dbReference type="Gene3D" id="3.40.50.1110">
    <property type="entry name" value="SGNH hydrolase"/>
    <property type="match status" value="1"/>
</dbReference>
<dbReference type="RefSeq" id="WP_133203667.1">
    <property type="nucleotide sequence ID" value="NZ_SMRU01000007.1"/>
</dbReference>
<evidence type="ECO:0000313" key="5">
    <source>
        <dbReference type="Proteomes" id="UP000295511"/>
    </source>
</evidence>